<evidence type="ECO:0000313" key="1">
    <source>
        <dbReference type="EMBL" id="RKF83150.1"/>
    </source>
</evidence>
<name>A0A420J8N0_9PEZI</name>
<sequence>MESTLAVILKKLEKLECRDERKKSEIVVEPEKGETYTPQKTNQKLVAYKTRKRFTVAIMVTSTRMIRRETSMVVSISTARFNTQRKNTRKMRANDS</sequence>
<evidence type="ECO:0000313" key="2">
    <source>
        <dbReference type="Proteomes" id="UP000285326"/>
    </source>
</evidence>
<proteinExistence type="predicted"/>
<dbReference type="Proteomes" id="UP000285326">
    <property type="component" value="Unassembled WGS sequence"/>
</dbReference>
<gene>
    <name evidence="1" type="ORF">GcM1_162002</name>
</gene>
<accession>A0A420J8N0</accession>
<reference evidence="1 2" key="1">
    <citation type="journal article" date="2018" name="BMC Genomics">
        <title>Comparative genome analyses reveal sequence features reflecting distinct modes of host-adaptation between dicot and monocot powdery mildew.</title>
        <authorList>
            <person name="Wu Y."/>
            <person name="Ma X."/>
            <person name="Pan Z."/>
            <person name="Kale S.D."/>
            <person name="Song Y."/>
            <person name="King H."/>
            <person name="Zhang Q."/>
            <person name="Presley C."/>
            <person name="Deng X."/>
            <person name="Wei C.I."/>
            <person name="Xiao S."/>
        </authorList>
    </citation>
    <scope>NUCLEOTIDE SEQUENCE [LARGE SCALE GENOMIC DNA]</scope>
    <source>
        <strain evidence="1">UMSG1</strain>
    </source>
</reference>
<dbReference type="AlphaFoldDB" id="A0A420J8N0"/>
<comment type="caution">
    <text evidence="1">The sequence shown here is derived from an EMBL/GenBank/DDBJ whole genome shotgun (WGS) entry which is preliminary data.</text>
</comment>
<organism evidence="1 2">
    <name type="scientific">Golovinomyces cichoracearum</name>
    <dbReference type="NCBI Taxonomy" id="62708"/>
    <lineage>
        <taxon>Eukaryota</taxon>
        <taxon>Fungi</taxon>
        <taxon>Dikarya</taxon>
        <taxon>Ascomycota</taxon>
        <taxon>Pezizomycotina</taxon>
        <taxon>Leotiomycetes</taxon>
        <taxon>Erysiphales</taxon>
        <taxon>Erysiphaceae</taxon>
        <taxon>Golovinomyces</taxon>
    </lineage>
</organism>
<protein>
    <submittedName>
        <fullName evidence="1">Uncharacterized protein</fullName>
    </submittedName>
</protein>
<dbReference type="EMBL" id="MCBS01016278">
    <property type="protein sequence ID" value="RKF83150.1"/>
    <property type="molecule type" value="Genomic_DNA"/>
</dbReference>